<evidence type="ECO:0000313" key="1">
    <source>
        <dbReference type="EMBL" id="KAG2311639.1"/>
    </source>
</evidence>
<name>A0A8X7VHR4_BRACI</name>
<comment type="caution">
    <text evidence="1">The sequence shown here is derived from an EMBL/GenBank/DDBJ whole genome shotgun (WGS) entry which is preliminary data.</text>
</comment>
<dbReference type="Proteomes" id="UP000886595">
    <property type="component" value="Unassembled WGS sequence"/>
</dbReference>
<sequence>MFCPKLDKVDVRDGFLSGGCSIDGDEISLRRLIRPIKKITRGKTGAVMRIGKSWDPVGHGVACSVCGR</sequence>
<dbReference type="AlphaFoldDB" id="A0A8X7VHR4"/>
<evidence type="ECO:0000313" key="2">
    <source>
        <dbReference type="Proteomes" id="UP000886595"/>
    </source>
</evidence>
<accession>A0A8X7VHR4</accession>
<organism evidence="1 2">
    <name type="scientific">Brassica carinata</name>
    <name type="common">Ethiopian mustard</name>
    <name type="synonym">Abyssinian cabbage</name>
    <dbReference type="NCBI Taxonomy" id="52824"/>
    <lineage>
        <taxon>Eukaryota</taxon>
        <taxon>Viridiplantae</taxon>
        <taxon>Streptophyta</taxon>
        <taxon>Embryophyta</taxon>
        <taxon>Tracheophyta</taxon>
        <taxon>Spermatophyta</taxon>
        <taxon>Magnoliopsida</taxon>
        <taxon>eudicotyledons</taxon>
        <taxon>Gunneridae</taxon>
        <taxon>Pentapetalae</taxon>
        <taxon>rosids</taxon>
        <taxon>malvids</taxon>
        <taxon>Brassicales</taxon>
        <taxon>Brassicaceae</taxon>
        <taxon>Brassiceae</taxon>
        <taxon>Brassica</taxon>
    </lineage>
</organism>
<dbReference type="EMBL" id="JAAMPC010000005">
    <property type="protein sequence ID" value="KAG2311639.1"/>
    <property type="molecule type" value="Genomic_DNA"/>
</dbReference>
<keyword evidence="2" id="KW-1185">Reference proteome</keyword>
<reference evidence="1 2" key="1">
    <citation type="submission" date="2020-02" db="EMBL/GenBank/DDBJ databases">
        <authorList>
            <person name="Ma Q."/>
            <person name="Huang Y."/>
            <person name="Song X."/>
            <person name="Pei D."/>
        </authorList>
    </citation>
    <scope>NUCLEOTIDE SEQUENCE [LARGE SCALE GENOMIC DNA]</scope>
    <source>
        <strain evidence="1">Sxm20200214</strain>
        <tissue evidence="1">Leaf</tissue>
    </source>
</reference>
<proteinExistence type="predicted"/>
<protein>
    <submittedName>
        <fullName evidence="1">Uncharacterized protein</fullName>
    </submittedName>
</protein>
<gene>
    <name evidence="1" type="ORF">Bca52824_023196</name>
</gene>